<name>A0A0C9X5F9_9AGAR</name>
<reference evidence="3 4" key="1">
    <citation type="submission" date="2014-04" db="EMBL/GenBank/DDBJ databases">
        <authorList>
            <consortium name="DOE Joint Genome Institute"/>
            <person name="Kuo A."/>
            <person name="Kohler A."/>
            <person name="Nagy L.G."/>
            <person name="Floudas D."/>
            <person name="Copeland A."/>
            <person name="Barry K.W."/>
            <person name="Cichocki N."/>
            <person name="Veneault-Fourrey C."/>
            <person name="LaButti K."/>
            <person name="Lindquist E.A."/>
            <person name="Lipzen A."/>
            <person name="Lundell T."/>
            <person name="Morin E."/>
            <person name="Murat C."/>
            <person name="Sun H."/>
            <person name="Tunlid A."/>
            <person name="Henrissat B."/>
            <person name="Grigoriev I.V."/>
            <person name="Hibbett D.S."/>
            <person name="Martin F."/>
            <person name="Nordberg H.P."/>
            <person name="Cantor M.N."/>
            <person name="Hua S.X."/>
        </authorList>
    </citation>
    <scope>NUCLEOTIDE SEQUENCE [LARGE SCALE GENOMIC DNA]</scope>
    <source>
        <strain evidence="3 4">LaAM-08-1</strain>
    </source>
</reference>
<dbReference type="Proteomes" id="UP000054477">
    <property type="component" value="Unassembled WGS sequence"/>
</dbReference>
<dbReference type="PANTHER" id="PTHR35043">
    <property type="entry name" value="TRANSCRIPTION FACTOR DOMAIN-CONTAINING PROTEIN"/>
    <property type="match status" value="1"/>
</dbReference>
<feature type="transmembrane region" description="Helical" evidence="1">
    <location>
        <begin position="410"/>
        <end position="435"/>
    </location>
</feature>
<dbReference type="PANTHER" id="PTHR35043:SF7">
    <property type="entry name" value="TRANSCRIPTION FACTOR DOMAIN-CONTAINING PROTEIN"/>
    <property type="match status" value="1"/>
</dbReference>
<feature type="transmembrane region" description="Helical" evidence="1">
    <location>
        <begin position="455"/>
        <end position="474"/>
    </location>
</feature>
<feature type="chain" id="PRO_5002205649" evidence="2">
    <location>
        <begin position="18"/>
        <end position="508"/>
    </location>
</feature>
<evidence type="ECO:0000313" key="4">
    <source>
        <dbReference type="Proteomes" id="UP000054477"/>
    </source>
</evidence>
<keyword evidence="4" id="KW-1185">Reference proteome</keyword>
<keyword evidence="1" id="KW-1133">Transmembrane helix</keyword>
<keyword evidence="2" id="KW-0732">Signal</keyword>
<dbReference type="EMBL" id="KN838629">
    <property type="protein sequence ID" value="KIK00281.1"/>
    <property type="molecule type" value="Genomic_DNA"/>
</dbReference>
<feature type="transmembrane region" description="Helical" evidence="1">
    <location>
        <begin position="378"/>
        <end position="398"/>
    </location>
</feature>
<feature type="transmembrane region" description="Helical" evidence="1">
    <location>
        <begin position="208"/>
        <end position="227"/>
    </location>
</feature>
<dbReference type="AlphaFoldDB" id="A0A0C9X5F9"/>
<evidence type="ECO:0000256" key="1">
    <source>
        <dbReference type="SAM" id="Phobius"/>
    </source>
</evidence>
<sequence>MLIVFGLLYFSRHLTNAAPTPIIPTNANPPIILPTCLCPSSRTIWDIVWSCVVTIFACTWASMHPNIPASGEGWIKKNLRRTEMMLWALVAPELIINWAIRQWIGARRLRRKFGGTECVEWTNTHGHFLQMGGFMLVEENKNPIVIDAWKLESLLAEGKIDFPRITKEEIEDHSGSDNLSKCLAIGQTAWFIVQCIARKRQGLVITELELVTLAFAALNALIYVLWWDKPQNVECPVPVYLRREAGLPIIIPEWKPRTWSDYILNKIAHIGAWFSALHSYLMVDSTDLAGNLDKVTYAPYRTHRSRELSALNILRVPFASIGSVLSGIGNSLRDLIDKHNVVEGDMGVSKFYTFYGSQRIHKAPFYAFIGDEPTSTDVFQLVTTGFIGTLFGGIHCFGWDFEFPSYGEHILWKVCSLAISCIPLIWLLFIVFYTWQSKFKLSTAWGRIAHGLLGLVWAALLPFGLVGVPVYMLARLGLLIGAFIALRAVPDGVFEDVQWTLLLPHIQI</sequence>
<keyword evidence="1" id="KW-0812">Transmembrane</keyword>
<gene>
    <name evidence="3" type="ORF">K443DRAFT_613357</name>
</gene>
<organism evidence="3 4">
    <name type="scientific">Laccaria amethystina LaAM-08-1</name>
    <dbReference type="NCBI Taxonomy" id="1095629"/>
    <lineage>
        <taxon>Eukaryota</taxon>
        <taxon>Fungi</taxon>
        <taxon>Dikarya</taxon>
        <taxon>Basidiomycota</taxon>
        <taxon>Agaricomycotina</taxon>
        <taxon>Agaricomycetes</taxon>
        <taxon>Agaricomycetidae</taxon>
        <taxon>Agaricales</taxon>
        <taxon>Agaricineae</taxon>
        <taxon>Hydnangiaceae</taxon>
        <taxon>Laccaria</taxon>
    </lineage>
</organism>
<feature type="signal peptide" evidence="2">
    <location>
        <begin position="1"/>
        <end position="17"/>
    </location>
</feature>
<evidence type="ECO:0000256" key="2">
    <source>
        <dbReference type="SAM" id="SignalP"/>
    </source>
</evidence>
<reference evidence="4" key="2">
    <citation type="submission" date="2015-01" db="EMBL/GenBank/DDBJ databases">
        <title>Evolutionary Origins and Diversification of the Mycorrhizal Mutualists.</title>
        <authorList>
            <consortium name="DOE Joint Genome Institute"/>
            <consortium name="Mycorrhizal Genomics Consortium"/>
            <person name="Kohler A."/>
            <person name="Kuo A."/>
            <person name="Nagy L.G."/>
            <person name="Floudas D."/>
            <person name="Copeland A."/>
            <person name="Barry K.W."/>
            <person name="Cichocki N."/>
            <person name="Veneault-Fourrey C."/>
            <person name="LaButti K."/>
            <person name="Lindquist E.A."/>
            <person name="Lipzen A."/>
            <person name="Lundell T."/>
            <person name="Morin E."/>
            <person name="Murat C."/>
            <person name="Riley R."/>
            <person name="Ohm R."/>
            <person name="Sun H."/>
            <person name="Tunlid A."/>
            <person name="Henrissat B."/>
            <person name="Grigoriev I.V."/>
            <person name="Hibbett D.S."/>
            <person name="Martin F."/>
        </authorList>
    </citation>
    <scope>NUCLEOTIDE SEQUENCE [LARGE SCALE GENOMIC DNA]</scope>
    <source>
        <strain evidence="4">LaAM-08-1</strain>
    </source>
</reference>
<evidence type="ECO:0000313" key="3">
    <source>
        <dbReference type="EMBL" id="KIK00281.1"/>
    </source>
</evidence>
<keyword evidence="1" id="KW-0472">Membrane</keyword>
<dbReference type="OrthoDB" id="9451547at2759"/>
<dbReference type="HOGENOM" id="CLU_022883_6_1_1"/>
<accession>A0A0C9X5F9</accession>
<protein>
    <submittedName>
        <fullName evidence="3">Uncharacterized protein</fullName>
    </submittedName>
</protein>
<proteinExistence type="predicted"/>